<dbReference type="AlphaFoldDB" id="A0A419SV45"/>
<feature type="transmembrane region" description="Helical" evidence="8">
    <location>
        <begin position="139"/>
        <end position="157"/>
    </location>
</feature>
<keyword evidence="6 8" id="KW-1133">Transmembrane helix</keyword>
<gene>
    <name evidence="9" type="ORF">BET03_05955</name>
</gene>
<reference evidence="9 10" key="1">
    <citation type="submission" date="2016-08" db="EMBL/GenBank/DDBJ databases">
        <title>Novel Firmicutes and Novel Genomes.</title>
        <authorList>
            <person name="Poppleton D.I."/>
            <person name="Gribaldo S."/>
        </authorList>
    </citation>
    <scope>NUCLEOTIDE SEQUENCE [LARGE SCALE GENOMIC DNA]</scope>
    <source>
        <strain evidence="9 10">CTT3</strain>
    </source>
</reference>
<dbReference type="OrthoDB" id="9792889at2"/>
<comment type="caution">
    <text evidence="9">The sequence shown here is derived from an EMBL/GenBank/DDBJ whole genome shotgun (WGS) entry which is preliminary data.</text>
</comment>
<name>A0A419SV45_9FIRM</name>
<dbReference type="CDD" id="cd06550">
    <property type="entry name" value="TM_ABC_iron-siderophores_like"/>
    <property type="match status" value="1"/>
</dbReference>
<feature type="transmembrane region" description="Helical" evidence="8">
    <location>
        <begin position="257"/>
        <end position="284"/>
    </location>
</feature>
<dbReference type="InterPro" id="IPR000522">
    <property type="entry name" value="ABC_transptr_permease_BtuC"/>
</dbReference>
<dbReference type="FunFam" id="1.10.3470.10:FF:000001">
    <property type="entry name" value="Vitamin B12 ABC transporter permease BtuC"/>
    <property type="match status" value="1"/>
</dbReference>
<keyword evidence="3" id="KW-0813">Transport</keyword>
<evidence type="ECO:0000313" key="10">
    <source>
        <dbReference type="Proteomes" id="UP000284177"/>
    </source>
</evidence>
<keyword evidence="4" id="KW-1003">Cell membrane</keyword>
<evidence type="ECO:0000256" key="8">
    <source>
        <dbReference type="SAM" id="Phobius"/>
    </source>
</evidence>
<dbReference type="PANTHER" id="PTHR30472:SF25">
    <property type="entry name" value="ABC TRANSPORTER PERMEASE PROTEIN MJ0876-RELATED"/>
    <property type="match status" value="1"/>
</dbReference>
<feature type="transmembrane region" description="Helical" evidence="8">
    <location>
        <begin position="296"/>
        <end position="314"/>
    </location>
</feature>
<dbReference type="Pfam" id="PF01032">
    <property type="entry name" value="FecCD"/>
    <property type="match status" value="1"/>
</dbReference>
<evidence type="ECO:0000256" key="4">
    <source>
        <dbReference type="ARBA" id="ARBA00022475"/>
    </source>
</evidence>
<evidence type="ECO:0000256" key="1">
    <source>
        <dbReference type="ARBA" id="ARBA00004651"/>
    </source>
</evidence>
<feature type="transmembrane region" description="Helical" evidence="8">
    <location>
        <begin position="210"/>
        <end position="232"/>
    </location>
</feature>
<proteinExistence type="inferred from homology"/>
<feature type="transmembrane region" description="Helical" evidence="8">
    <location>
        <begin position="169"/>
        <end position="190"/>
    </location>
</feature>
<dbReference type="GO" id="GO:0033214">
    <property type="term" value="P:siderophore-iron import into cell"/>
    <property type="evidence" value="ECO:0007669"/>
    <property type="project" value="TreeGrafter"/>
</dbReference>
<dbReference type="SUPFAM" id="SSF81345">
    <property type="entry name" value="ABC transporter involved in vitamin B12 uptake, BtuC"/>
    <property type="match status" value="1"/>
</dbReference>
<organism evidence="9 10">
    <name type="scientific">Thermohalobacter berrensis</name>
    <dbReference type="NCBI Taxonomy" id="99594"/>
    <lineage>
        <taxon>Bacteria</taxon>
        <taxon>Bacillati</taxon>
        <taxon>Bacillota</taxon>
        <taxon>Tissierellia</taxon>
        <taxon>Tissierellales</taxon>
        <taxon>Thermohalobacteraceae</taxon>
        <taxon>Thermohalobacter</taxon>
    </lineage>
</organism>
<evidence type="ECO:0000256" key="7">
    <source>
        <dbReference type="ARBA" id="ARBA00023136"/>
    </source>
</evidence>
<feature type="transmembrane region" description="Helical" evidence="8">
    <location>
        <begin position="326"/>
        <end position="345"/>
    </location>
</feature>
<dbReference type="PANTHER" id="PTHR30472">
    <property type="entry name" value="FERRIC ENTEROBACTIN TRANSPORT SYSTEM PERMEASE PROTEIN"/>
    <property type="match status" value="1"/>
</dbReference>
<evidence type="ECO:0000256" key="3">
    <source>
        <dbReference type="ARBA" id="ARBA00022448"/>
    </source>
</evidence>
<dbReference type="InterPro" id="IPR037294">
    <property type="entry name" value="ABC_BtuC-like"/>
</dbReference>
<keyword evidence="7 8" id="KW-0472">Membrane</keyword>
<accession>A0A419SV45</accession>
<evidence type="ECO:0000256" key="2">
    <source>
        <dbReference type="ARBA" id="ARBA00007935"/>
    </source>
</evidence>
<dbReference type="Proteomes" id="UP000284177">
    <property type="component" value="Unassembled WGS sequence"/>
</dbReference>
<comment type="subcellular location">
    <subcellularLocation>
        <location evidence="1">Cell membrane</location>
        <topology evidence="1">Multi-pass membrane protein</topology>
    </subcellularLocation>
</comment>
<dbReference type="RefSeq" id="WP_120170552.1">
    <property type="nucleotide sequence ID" value="NZ_MCIB01000038.1"/>
</dbReference>
<evidence type="ECO:0000313" key="9">
    <source>
        <dbReference type="EMBL" id="RKD29090.1"/>
    </source>
</evidence>
<dbReference type="GO" id="GO:0022857">
    <property type="term" value="F:transmembrane transporter activity"/>
    <property type="evidence" value="ECO:0007669"/>
    <property type="project" value="InterPro"/>
</dbReference>
<protein>
    <submittedName>
        <fullName evidence="9">Iron ABC transporter</fullName>
    </submittedName>
</protein>
<dbReference type="EMBL" id="MCIB01000038">
    <property type="protein sequence ID" value="RKD29090.1"/>
    <property type="molecule type" value="Genomic_DNA"/>
</dbReference>
<evidence type="ECO:0000256" key="5">
    <source>
        <dbReference type="ARBA" id="ARBA00022692"/>
    </source>
</evidence>
<keyword evidence="10" id="KW-1185">Reference proteome</keyword>
<dbReference type="Gene3D" id="1.10.3470.10">
    <property type="entry name" value="ABC transporter involved in vitamin B12 uptake, BtuC"/>
    <property type="match status" value="1"/>
</dbReference>
<feature type="transmembrane region" description="Helical" evidence="8">
    <location>
        <begin position="109"/>
        <end position="133"/>
    </location>
</feature>
<feature type="transmembrane region" description="Helical" evidence="8">
    <location>
        <begin position="77"/>
        <end position="97"/>
    </location>
</feature>
<comment type="similarity">
    <text evidence="2">Belongs to the binding-protein-dependent transport system permease family. FecCD subfamily.</text>
</comment>
<dbReference type="GO" id="GO:0005886">
    <property type="term" value="C:plasma membrane"/>
    <property type="evidence" value="ECO:0007669"/>
    <property type="project" value="UniProtKB-SubCell"/>
</dbReference>
<keyword evidence="5 8" id="KW-0812">Transmembrane</keyword>
<sequence>MKVDKSFISRKRWNVVLILLVLLLLLSISFFATMGSADITLNETIKIVSSKLPFINKYVDKSSIPDSHQFIILKLRIPRVLLGVLVGAALSCVGAAFQGMFKNPMADPYIIGISSGAALGASLIIITGLNATIFGIRSVSLGAFIGAIASTFIVYVISRVKKRVPITVLLLSGIAVGQFFTAIMSFLMVLHSNDLTRIIFWTLGSFSGKGWNELLPIILPVFFSIVVLNFFARDLNVMLTGEESAQNMGIDVEKIKILILIICALITAMAVSVSGIIGFVGLIVPHIVRLIVGPDHRILIPASALFGGIFMIFADTIARTIIAPTEIPVGIITSLFGGPFFIYLLRKKKRSV</sequence>
<evidence type="ECO:0000256" key="6">
    <source>
        <dbReference type="ARBA" id="ARBA00022989"/>
    </source>
</evidence>